<dbReference type="Proteomes" id="UP000887229">
    <property type="component" value="Unassembled WGS sequence"/>
</dbReference>
<evidence type="ECO:0008006" key="5">
    <source>
        <dbReference type="Google" id="ProtNLM"/>
    </source>
</evidence>
<dbReference type="PROSITE" id="PS51257">
    <property type="entry name" value="PROKAR_LIPOPROTEIN"/>
    <property type="match status" value="1"/>
</dbReference>
<evidence type="ECO:0000313" key="3">
    <source>
        <dbReference type="EMBL" id="KAG9249507.1"/>
    </source>
</evidence>
<dbReference type="EMBL" id="MU251305">
    <property type="protein sequence ID" value="KAG9249507.1"/>
    <property type="molecule type" value="Genomic_DNA"/>
</dbReference>
<sequence length="330" mass="36574">MKVAYITPFVALAAAACVRKPDVGMWDVKTGEIFIDALYALKLRDYDEIERLNPGIDVNKIKPSQYTIPYVGDVDWPATWVTSSCTPTLILDGRAVSATPTADLDPTSTVPGIASSLLSIGTAQIKSSEATPSPTHTPTQESTTSPTDTHTSVSVDESPSATHTRQTISTALRSPSSSPSKATPTTLHSTFTTYSTPPADAFTTVLPTGGDELRENSEYSLQFCRKDGVYFTLEDTHKRNAKDFCEQYSKHKMKEESDSITSLYEGDNDEIYQYSVFWIKGCTFHQQQDFTGCYDLMYDNFKDCNNGGKGGTKRKGCLWFEYRPNWMEDI</sequence>
<organism evidence="3 4">
    <name type="scientific">Emericellopsis atlantica</name>
    <dbReference type="NCBI Taxonomy" id="2614577"/>
    <lineage>
        <taxon>Eukaryota</taxon>
        <taxon>Fungi</taxon>
        <taxon>Dikarya</taxon>
        <taxon>Ascomycota</taxon>
        <taxon>Pezizomycotina</taxon>
        <taxon>Sordariomycetes</taxon>
        <taxon>Hypocreomycetidae</taxon>
        <taxon>Hypocreales</taxon>
        <taxon>Bionectriaceae</taxon>
        <taxon>Emericellopsis</taxon>
    </lineage>
</organism>
<evidence type="ECO:0000256" key="1">
    <source>
        <dbReference type="SAM" id="MobiDB-lite"/>
    </source>
</evidence>
<feature type="signal peptide" evidence="2">
    <location>
        <begin position="1"/>
        <end position="15"/>
    </location>
</feature>
<dbReference type="AlphaFoldDB" id="A0A9P8CJZ2"/>
<proteinExistence type="predicted"/>
<feature type="compositionally biased region" description="Low complexity" evidence="1">
    <location>
        <begin position="167"/>
        <end position="194"/>
    </location>
</feature>
<reference evidence="3" key="1">
    <citation type="journal article" date="2021" name="IMA Fungus">
        <title>Genomic characterization of three marine fungi, including Emericellopsis atlantica sp. nov. with signatures of a generalist lifestyle and marine biomass degradation.</title>
        <authorList>
            <person name="Hagestad O.C."/>
            <person name="Hou L."/>
            <person name="Andersen J.H."/>
            <person name="Hansen E.H."/>
            <person name="Altermark B."/>
            <person name="Li C."/>
            <person name="Kuhnert E."/>
            <person name="Cox R.J."/>
            <person name="Crous P.W."/>
            <person name="Spatafora J.W."/>
            <person name="Lail K."/>
            <person name="Amirebrahimi M."/>
            <person name="Lipzen A."/>
            <person name="Pangilinan J."/>
            <person name="Andreopoulos W."/>
            <person name="Hayes R.D."/>
            <person name="Ng V."/>
            <person name="Grigoriev I.V."/>
            <person name="Jackson S.A."/>
            <person name="Sutton T.D.S."/>
            <person name="Dobson A.D.W."/>
            <person name="Rama T."/>
        </authorList>
    </citation>
    <scope>NUCLEOTIDE SEQUENCE</scope>
    <source>
        <strain evidence="3">TS7</strain>
    </source>
</reference>
<accession>A0A9P8CJZ2</accession>
<feature type="compositionally biased region" description="Polar residues" evidence="1">
    <location>
        <begin position="127"/>
        <end position="166"/>
    </location>
</feature>
<dbReference type="GeneID" id="70296364"/>
<feature type="chain" id="PRO_5040204439" description="LysM domain-containing protein" evidence="2">
    <location>
        <begin position="16"/>
        <end position="330"/>
    </location>
</feature>
<evidence type="ECO:0000313" key="4">
    <source>
        <dbReference type="Proteomes" id="UP000887229"/>
    </source>
</evidence>
<evidence type="ECO:0000256" key="2">
    <source>
        <dbReference type="SAM" id="SignalP"/>
    </source>
</evidence>
<dbReference type="OrthoDB" id="4979445at2759"/>
<dbReference type="RefSeq" id="XP_046113431.1">
    <property type="nucleotide sequence ID" value="XM_046265461.1"/>
</dbReference>
<protein>
    <recommendedName>
        <fullName evidence="5">LysM domain-containing protein</fullName>
    </recommendedName>
</protein>
<keyword evidence="2" id="KW-0732">Signal</keyword>
<feature type="region of interest" description="Disordered" evidence="1">
    <location>
        <begin position="127"/>
        <end position="194"/>
    </location>
</feature>
<keyword evidence="4" id="KW-1185">Reference proteome</keyword>
<gene>
    <name evidence="3" type="ORF">F5Z01DRAFT_678622</name>
</gene>
<comment type="caution">
    <text evidence="3">The sequence shown here is derived from an EMBL/GenBank/DDBJ whole genome shotgun (WGS) entry which is preliminary data.</text>
</comment>
<name>A0A9P8CJZ2_9HYPO</name>